<protein>
    <submittedName>
        <fullName evidence="1">Uncharacterized protein</fullName>
    </submittedName>
</protein>
<dbReference type="Proteomes" id="UP001239111">
    <property type="component" value="Chromosome 1"/>
</dbReference>
<dbReference type="EMBL" id="CM056741">
    <property type="protein sequence ID" value="KAJ8682311.1"/>
    <property type="molecule type" value="Genomic_DNA"/>
</dbReference>
<comment type="caution">
    <text evidence="1">The sequence shown here is derived from an EMBL/GenBank/DDBJ whole genome shotgun (WGS) entry which is preliminary data.</text>
</comment>
<reference evidence="1" key="1">
    <citation type="submission" date="2023-04" db="EMBL/GenBank/DDBJ databases">
        <title>A chromosome-level genome assembly of the parasitoid wasp Eretmocerus hayati.</title>
        <authorList>
            <person name="Zhong Y."/>
            <person name="Liu S."/>
            <person name="Liu Y."/>
        </authorList>
    </citation>
    <scope>NUCLEOTIDE SEQUENCE</scope>
    <source>
        <strain evidence="1">ZJU_SS_LIU_2023</strain>
    </source>
</reference>
<proteinExistence type="predicted"/>
<name>A0ACC2PFQ6_9HYME</name>
<keyword evidence="2" id="KW-1185">Reference proteome</keyword>
<organism evidence="1 2">
    <name type="scientific">Eretmocerus hayati</name>
    <dbReference type="NCBI Taxonomy" id="131215"/>
    <lineage>
        <taxon>Eukaryota</taxon>
        <taxon>Metazoa</taxon>
        <taxon>Ecdysozoa</taxon>
        <taxon>Arthropoda</taxon>
        <taxon>Hexapoda</taxon>
        <taxon>Insecta</taxon>
        <taxon>Pterygota</taxon>
        <taxon>Neoptera</taxon>
        <taxon>Endopterygota</taxon>
        <taxon>Hymenoptera</taxon>
        <taxon>Apocrita</taxon>
        <taxon>Proctotrupomorpha</taxon>
        <taxon>Chalcidoidea</taxon>
        <taxon>Aphelinidae</taxon>
        <taxon>Aphelininae</taxon>
        <taxon>Eretmocerus</taxon>
    </lineage>
</organism>
<evidence type="ECO:0000313" key="1">
    <source>
        <dbReference type="EMBL" id="KAJ8682311.1"/>
    </source>
</evidence>
<accession>A0ACC2PFQ6</accession>
<gene>
    <name evidence="1" type="ORF">QAD02_018103</name>
</gene>
<sequence length="214" mass="24177">MILTYFAAYLGILLLLSMMMLSIAPILEVISLLEDDTGETFYFLQADYIFFEGQDHPFIYFLHCTAAVIIGCIICASLFGLLVITMSQICGLFFVTSCRLNDFVISLENIGRNGHSKAYHNKKEELARVVDLHEQTIKLCGLLNQTFYLMIFDAEVIVVITLACGYTSVLDENMILTKRCFNFVMTVGMYIFLLTINALGQKIIDSSEEVFDSM</sequence>
<evidence type="ECO:0000313" key="2">
    <source>
        <dbReference type="Proteomes" id="UP001239111"/>
    </source>
</evidence>